<organism evidence="1 2">
    <name type="scientific">Gimesia aquarii</name>
    <dbReference type="NCBI Taxonomy" id="2527964"/>
    <lineage>
        <taxon>Bacteria</taxon>
        <taxon>Pseudomonadati</taxon>
        <taxon>Planctomycetota</taxon>
        <taxon>Planctomycetia</taxon>
        <taxon>Planctomycetales</taxon>
        <taxon>Planctomycetaceae</taxon>
        <taxon>Gimesia</taxon>
    </lineage>
</organism>
<dbReference type="EMBL" id="CP037422">
    <property type="protein sequence ID" value="QDU10112.1"/>
    <property type="molecule type" value="Genomic_DNA"/>
</dbReference>
<evidence type="ECO:0000313" key="2">
    <source>
        <dbReference type="Proteomes" id="UP000318384"/>
    </source>
</evidence>
<accession>A0A517WXZ8</accession>
<evidence type="ECO:0000313" key="1">
    <source>
        <dbReference type="EMBL" id="QDU10112.1"/>
    </source>
</evidence>
<proteinExistence type="predicted"/>
<dbReference type="AlphaFoldDB" id="A0A517WXZ8"/>
<keyword evidence="2" id="KW-1185">Reference proteome</keyword>
<protein>
    <submittedName>
        <fullName evidence="1">Uncharacterized protein</fullName>
    </submittedName>
</protein>
<dbReference type="RefSeq" id="WP_145177439.1">
    <property type="nucleotide sequence ID" value="NZ_CP037422.1"/>
</dbReference>
<name>A0A517WXZ8_9PLAN</name>
<dbReference type="OrthoDB" id="9925582at2"/>
<dbReference type="Proteomes" id="UP000318384">
    <property type="component" value="Chromosome"/>
</dbReference>
<gene>
    <name evidence="1" type="ORF">V202x_35110</name>
</gene>
<sequence length="238" mass="28142">MVSIDYSCHKCLDRWPTEYSGCPECAGHFCQSCADDFLQICPCGGELQKDKYFELCCSDKLPNEIVQHKSLKDRINALNQIRPLYNLIEAEYNEYKRIIIECERDARTYKTEIQDNLGYRLLTYKQSWTFGDMAFYDKEEVVCTLINHVVPSNIDILLSLISGEFYLEKIYDEFFMEKLIELIDDAPRTEAEWKKCKQDWKLLSIVGDAIFIPEDGEAKRFECYRESIELLREHMRRE</sequence>
<reference evidence="1 2" key="1">
    <citation type="submission" date="2019-03" db="EMBL/GenBank/DDBJ databases">
        <title>Deep-cultivation of Planctomycetes and their phenomic and genomic characterization uncovers novel biology.</title>
        <authorList>
            <person name="Wiegand S."/>
            <person name="Jogler M."/>
            <person name="Boedeker C."/>
            <person name="Pinto D."/>
            <person name="Vollmers J."/>
            <person name="Rivas-Marin E."/>
            <person name="Kohn T."/>
            <person name="Peeters S.H."/>
            <person name="Heuer A."/>
            <person name="Rast P."/>
            <person name="Oberbeckmann S."/>
            <person name="Bunk B."/>
            <person name="Jeske O."/>
            <person name="Meyerdierks A."/>
            <person name="Storesund J.E."/>
            <person name="Kallscheuer N."/>
            <person name="Luecker S."/>
            <person name="Lage O.M."/>
            <person name="Pohl T."/>
            <person name="Merkel B.J."/>
            <person name="Hornburger P."/>
            <person name="Mueller R.-W."/>
            <person name="Bruemmer F."/>
            <person name="Labrenz M."/>
            <person name="Spormann A.M."/>
            <person name="Op den Camp H."/>
            <person name="Overmann J."/>
            <person name="Amann R."/>
            <person name="Jetten M.S.M."/>
            <person name="Mascher T."/>
            <person name="Medema M.H."/>
            <person name="Devos D.P."/>
            <person name="Kaster A.-K."/>
            <person name="Ovreas L."/>
            <person name="Rohde M."/>
            <person name="Galperin M.Y."/>
            <person name="Jogler C."/>
        </authorList>
    </citation>
    <scope>NUCLEOTIDE SEQUENCE [LARGE SCALE GENOMIC DNA]</scope>
    <source>
        <strain evidence="1 2">V202</strain>
    </source>
</reference>